<feature type="transmembrane region" description="Helical" evidence="1">
    <location>
        <begin position="51"/>
        <end position="69"/>
    </location>
</feature>
<evidence type="ECO:0000313" key="3">
    <source>
        <dbReference type="Proteomes" id="UP000005226"/>
    </source>
</evidence>
<keyword evidence="3" id="KW-1185">Reference proteome</keyword>
<dbReference type="GeneTree" id="ENSGT00940000175914"/>
<protein>
    <submittedName>
        <fullName evidence="2">Si:dkey-81h8.1</fullName>
    </submittedName>
</protein>
<organism evidence="2 3">
    <name type="scientific">Takifugu rubripes</name>
    <name type="common">Japanese pufferfish</name>
    <name type="synonym">Fugu rubripes</name>
    <dbReference type="NCBI Taxonomy" id="31033"/>
    <lineage>
        <taxon>Eukaryota</taxon>
        <taxon>Metazoa</taxon>
        <taxon>Chordata</taxon>
        <taxon>Craniata</taxon>
        <taxon>Vertebrata</taxon>
        <taxon>Euteleostomi</taxon>
        <taxon>Actinopterygii</taxon>
        <taxon>Neopterygii</taxon>
        <taxon>Teleostei</taxon>
        <taxon>Neoteleostei</taxon>
        <taxon>Acanthomorphata</taxon>
        <taxon>Eupercaria</taxon>
        <taxon>Tetraodontiformes</taxon>
        <taxon>Tetradontoidea</taxon>
        <taxon>Tetraodontidae</taxon>
        <taxon>Takifugu</taxon>
    </lineage>
</organism>
<feature type="transmembrane region" description="Helical" evidence="1">
    <location>
        <begin position="12"/>
        <end position="39"/>
    </location>
</feature>
<dbReference type="InParanoid" id="A0A3B5KL80"/>
<sequence length="78" mass="8704">DGFLRGSPMNQFYLNFIFFFFQAIQIIIAALILCLSASVLQIHEVHFTGDVALFLVVVTLSGSVLVHCGRKPSLFWVS</sequence>
<keyword evidence="1" id="KW-0472">Membrane</keyword>
<reference evidence="2" key="2">
    <citation type="submission" date="2025-08" db="UniProtKB">
        <authorList>
            <consortium name="Ensembl"/>
        </authorList>
    </citation>
    <scope>IDENTIFICATION</scope>
</reference>
<accession>A0A3B5KL80</accession>
<evidence type="ECO:0000256" key="1">
    <source>
        <dbReference type="SAM" id="Phobius"/>
    </source>
</evidence>
<reference evidence="2" key="3">
    <citation type="submission" date="2025-09" db="UniProtKB">
        <authorList>
            <consortium name="Ensembl"/>
        </authorList>
    </citation>
    <scope>IDENTIFICATION</scope>
</reference>
<proteinExistence type="predicted"/>
<dbReference type="Proteomes" id="UP000005226">
    <property type="component" value="Chromosome 12"/>
</dbReference>
<dbReference type="OMA" id="QFYLNFI"/>
<dbReference type="STRING" id="31033.ENSTRUP00000065596"/>
<keyword evidence="1" id="KW-0812">Transmembrane</keyword>
<dbReference type="AlphaFoldDB" id="A0A3B5KL80"/>
<evidence type="ECO:0000313" key="2">
    <source>
        <dbReference type="Ensembl" id="ENSTRUP00000056193.2"/>
    </source>
</evidence>
<dbReference type="Ensembl" id="ENSTRUT00000055762.2">
    <property type="protein sequence ID" value="ENSTRUP00000056193.2"/>
    <property type="gene ID" value="ENSTRUG00000022808.2"/>
</dbReference>
<keyword evidence="1" id="KW-1133">Transmembrane helix</keyword>
<name>A0A3B5KL80_TAKRU</name>
<reference evidence="2 3" key="1">
    <citation type="journal article" date="2011" name="Genome Biol. Evol.">
        <title>Integration of the genetic map and genome assembly of fugu facilitates insights into distinct features of genome evolution in teleosts and mammals.</title>
        <authorList>
            <person name="Kai W."/>
            <person name="Kikuchi K."/>
            <person name="Tohari S."/>
            <person name="Chew A.K."/>
            <person name="Tay A."/>
            <person name="Fujiwara A."/>
            <person name="Hosoya S."/>
            <person name="Suetake H."/>
            <person name="Naruse K."/>
            <person name="Brenner S."/>
            <person name="Suzuki Y."/>
            <person name="Venkatesh B."/>
        </authorList>
    </citation>
    <scope>NUCLEOTIDE SEQUENCE [LARGE SCALE GENOMIC DNA]</scope>
</reference>